<organism evidence="9">
    <name type="scientific">Oikopleura dioica</name>
    <name type="common">Tunicate</name>
    <dbReference type="NCBI Taxonomy" id="34765"/>
    <lineage>
        <taxon>Eukaryota</taxon>
        <taxon>Metazoa</taxon>
        <taxon>Chordata</taxon>
        <taxon>Tunicata</taxon>
        <taxon>Appendicularia</taxon>
        <taxon>Copelata</taxon>
        <taxon>Oikopleuridae</taxon>
        <taxon>Oikopleura</taxon>
    </lineage>
</organism>
<dbReference type="GO" id="GO:0006644">
    <property type="term" value="P:phospholipid metabolic process"/>
    <property type="evidence" value="ECO:0007669"/>
    <property type="project" value="InterPro"/>
</dbReference>
<dbReference type="Pfam" id="PF00068">
    <property type="entry name" value="Phospholip_A2_1"/>
    <property type="match status" value="1"/>
</dbReference>
<feature type="disulfide bond" evidence="5">
    <location>
        <begin position="185"/>
        <end position="205"/>
    </location>
</feature>
<sequence>MDHQLQPKALKTLEQHNRPLVFDQEHPVLAKLIFKRTKSNDKMKLLAATVISAVFGQRSVLLGGGDDYMTDEYGDDGVEQEIIDLQRSNKTPGKVPGSRKGGRRKMINGMATKSFWDFEQYGCWCLENKGHGQPQDELDFACFAHSKCWGCSRAENGKECDALQTSYNWKFIKDGATGVNVEIACRNQNQHFFKVDSDPCKRSVCECDRKLALNLRDFEYKYDPKYRDQSLKAEQCKKSNKGPVLEGRSLSTSAGGNKEQKPEMDSCCGDDIFRYPFATNGGQRACCGTRTYSTEILECCSQENSDIRHIGMC</sequence>
<dbReference type="GO" id="GO:0050482">
    <property type="term" value="P:arachidonate secretion"/>
    <property type="evidence" value="ECO:0007669"/>
    <property type="project" value="InterPro"/>
</dbReference>
<dbReference type="InterPro" id="IPR001211">
    <property type="entry name" value="PLA2"/>
</dbReference>
<feature type="active site" evidence="4">
    <location>
        <position position="145"/>
    </location>
</feature>
<feature type="region of interest" description="Disordered" evidence="7">
    <location>
        <begin position="237"/>
        <end position="264"/>
    </location>
</feature>
<evidence type="ECO:0000256" key="5">
    <source>
        <dbReference type="PIRSR" id="PIRSR601211-3"/>
    </source>
</evidence>
<dbReference type="GO" id="GO:0005543">
    <property type="term" value="F:phospholipid binding"/>
    <property type="evidence" value="ECO:0007669"/>
    <property type="project" value="TreeGrafter"/>
</dbReference>
<evidence type="ECO:0000256" key="7">
    <source>
        <dbReference type="SAM" id="MobiDB-lite"/>
    </source>
</evidence>
<evidence type="ECO:0000313" key="9">
    <source>
        <dbReference type="EMBL" id="CBY11077.1"/>
    </source>
</evidence>
<dbReference type="Proteomes" id="UP000001307">
    <property type="component" value="Unassembled WGS sequence"/>
</dbReference>
<name>E4XM70_OIKDI</name>
<reference evidence="9" key="1">
    <citation type="journal article" date="2010" name="Science">
        <title>Plasticity of animal genome architecture unmasked by rapid evolution of a pelagic tunicate.</title>
        <authorList>
            <person name="Denoeud F."/>
            <person name="Henriet S."/>
            <person name="Mungpakdee S."/>
            <person name="Aury J.M."/>
            <person name="Da Silva C."/>
            <person name="Brinkmann H."/>
            <person name="Mikhaleva J."/>
            <person name="Olsen L.C."/>
            <person name="Jubin C."/>
            <person name="Canestro C."/>
            <person name="Bouquet J.M."/>
            <person name="Danks G."/>
            <person name="Poulain J."/>
            <person name="Campsteijn C."/>
            <person name="Adamski M."/>
            <person name="Cross I."/>
            <person name="Yadetie F."/>
            <person name="Muffato M."/>
            <person name="Louis A."/>
            <person name="Butcher S."/>
            <person name="Tsagkogeorga G."/>
            <person name="Konrad A."/>
            <person name="Singh S."/>
            <person name="Jensen M.F."/>
            <person name="Cong E.H."/>
            <person name="Eikeseth-Otteraa H."/>
            <person name="Noel B."/>
            <person name="Anthouard V."/>
            <person name="Porcel B.M."/>
            <person name="Kachouri-Lafond R."/>
            <person name="Nishino A."/>
            <person name="Ugolini M."/>
            <person name="Chourrout P."/>
            <person name="Nishida H."/>
            <person name="Aasland R."/>
            <person name="Huzurbazar S."/>
            <person name="Westhof E."/>
            <person name="Delsuc F."/>
            <person name="Lehrach H."/>
            <person name="Reinhardt R."/>
            <person name="Weissenbach J."/>
            <person name="Roy S.W."/>
            <person name="Artiguenave F."/>
            <person name="Postlethwait J.H."/>
            <person name="Manak J.R."/>
            <person name="Thompson E.M."/>
            <person name="Jaillon O."/>
            <person name="Du Pasquier L."/>
            <person name="Boudinot P."/>
            <person name="Liberles D.A."/>
            <person name="Volff J.N."/>
            <person name="Philippe H."/>
            <person name="Lenhard B."/>
            <person name="Roest Crollius H."/>
            <person name="Wincker P."/>
            <person name="Chourrout D."/>
        </authorList>
    </citation>
    <scope>NUCLEOTIDE SEQUENCE [LARGE SCALE GENOMIC DNA]</scope>
</reference>
<keyword evidence="10" id="KW-1185">Reference proteome</keyword>
<dbReference type="InParanoid" id="E4XM70"/>
<dbReference type="InterPro" id="IPR016090">
    <property type="entry name" value="PLA2-like_dom"/>
</dbReference>
<feature type="domain" description="Phospholipase A2-like central" evidence="8">
    <location>
        <begin position="104"/>
        <end position="236"/>
    </location>
</feature>
<feature type="disulfide bond" evidence="5">
    <location>
        <begin position="125"/>
        <end position="142"/>
    </location>
</feature>
<evidence type="ECO:0000256" key="2">
    <source>
        <dbReference type="ARBA" id="ARBA00022525"/>
    </source>
</evidence>
<dbReference type="SMART" id="SM00085">
    <property type="entry name" value="PA2c"/>
    <property type="match status" value="1"/>
</dbReference>
<feature type="disulfide bond" evidence="5">
    <location>
        <begin position="148"/>
        <end position="207"/>
    </location>
</feature>
<evidence type="ECO:0000256" key="6">
    <source>
        <dbReference type="RuleBase" id="RU003654"/>
    </source>
</evidence>
<keyword evidence="3 5" id="KW-1015">Disulfide bond</keyword>
<evidence type="ECO:0000259" key="8">
    <source>
        <dbReference type="SMART" id="SM00085"/>
    </source>
</evidence>
<dbReference type="PANTHER" id="PTHR11716:SF51">
    <property type="entry name" value="PHOSPHOLIPASE A2"/>
    <property type="match status" value="1"/>
</dbReference>
<dbReference type="GO" id="GO:0005576">
    <property type="term" value="C:extracellular region"/>
    <property type="evidence" value="ECO:0007669"/>
    <property type="project" value="UniProtKB-SubCell"/>
</dbReference>
<dbReference type="GO" id="GO:0005509">
    <property type="term" value="F:calcium ion binding"/>
    <property type="evidence" value="ECO:0007669"/>
    <property type="project" value="InterPro"/>
</dbReference>
<comment type="subcellular location">
    <subcellularLocation>
        <location evidence="1">Secreted</location>
    </subcellularLocation>
</comment>
<dbReference type="EMBL" id="FN653074">
    <property type="protein sequence ID" value="CBY11077.1"/>
    <property type="molecule type" value="Genomic_DNA"/>
</dbReference>
<evidence type="ECO:0000256" key="4">
    <source>
        <dbReference type="PIRSR" id="PIRSR601211-1"/>
    </source>
</evidence>
<comment type="similarity">
    <text evidence="6">Belongs to the phospholipase A2 family.</text>
</comment>
<dbReference type="GO" id="GO:0047498">
    <property type="term" value="F:calcium-dependent phospholipase A2 activity"/>
    <property type="evidence" value="ECO:0007669"/>
    <property type="project" value="TreeGrafter"/>
</dbReference>
<proteinExistence type="inferred from homology"/>
<evidence type="ECO:0000313" key="10">
    <source>
        <dbReference type="Proteomes" id="UP000001307"/>
    </source>
</evidence>
<gene>
    <name evidence="9" type="ORF">GSOID_T00014819001</name>
</gene>
<feature type="disulfide bond" evidence="5">
    <location>
        <begin position="160"/>
        <end position="200"/>
    </location>
</feature>
<dbReference type="GO" id="GO:0016042">
    <property type="term" value="P:lipid catabolic process"/>
    <property type="evidence" value="ECO:0007669"/>
    <property type="project" value="InterPro"/>
</dbReference>
<evidence type="ECO:0000256" key="1">
    <source>
        <dbReference type="ARBA" id="ARBA00004613"/>
    </source>
</evidence>
<dbReference type="SUPFAM" id="SSF48619">
    <property type="entry name" value="Phospholipase A2, PLA2"/>
    <property type="match status" value="1"/>
</dbReference>
<evidence type="ECO:0000256" key="3">
    <source>
        <dbReference type="ARBA" id="ARBA00023157"/>
    </source>
</evidence>
<dbReference type="Gene3D" id="1.20.90.10">
    <property type="entry name" value="Phospholipase A2 domain"/>
    <property type="match status" value="1"/>
</dbReference>
<dbReference type="AlphaFoldDB" id="E4XM70"/>
<keyword evidence="2" id="KW-0964">Secreted</keyword>
<dbReference type="InterPro" id="IPR036444">
    <property type="entry name" value="PLipase_A2_dom_sf"/>
</dbReference>
<dbReference type="OrthoDB" id="5841574at2759"/>
<feature type="active site" evidence="4">
    <location>
        <position position="208"/>
    </location>
</feature>
<accession>E4XM70</accession>
<dbReference type="PANTHER" id="PTHR11716">
    <property type="entry name" value="PHOSPHOLIPASE A2 FAMILY MEMBER"/>
    <property type="match status" value="1"/>
</dbReference>
<protein>
    <recommendedName>
        <fullName evidence="8">Phospholipase A2-like central domain-containing protein</fullName>
    </recommendedName>
</protein>